<feature type="domain" description="HAMP" evidence="9">
    <location>
        <begin position="215"/>
        <end position="267"/>
    </location>
</feature>
<evidence type="ECO:0000313" key="11">
    <source>
        <dbReference type="Proteomes" id="UP000183410"/>
    </source>
</evidence>
<proteinExistence type="inferred from homology"/>
<dbReference type="Pfam" id="PF00015">
    <property type="entry name" value="MCPsignal"/>
    <property type="match status" value="1"/>
</dbReference>
<dbReference type="Gene3D" id="1.10.287.950">
    <property type="entry name" value="Methyl-accepting chemotaxis protein"/>
    <property type="match status" value="1"/>
</dbReference>
<dbReference type="CDD" id="cd18773">
    <property type="entry name" value="PDC1_HK_sensor"/>
    <property type="match status" value="1"/>
</dbReference>
<dbReference type="PROSITE" id="PS50885">
    <property type="entry name" value="HAMP"/>
    <property type="match status" value="1"/>
</dbReference>
<dbReference type="RefSeq" id="WP_046228916.1">
    <property type="nucleotide sequence ID" value="NZ_FONN01000008.1"/>
</dbReference>
<dbReference type="PANTHER" id="PTHR32089">
    <property type="entry name" value="METHYL-ACCEPTING CHEMOTAXIS PROTEIN MCPB"/>
    <property type="match status" value="1"/>
</dbReference>
<evidence type="ECO:0000256" key="3">
    <source>
        <dbReference type="ARBA" id="ARBA00023136"/>
    </source>
</evidence>
<evidence type="ECO:0000259" key="8">
    <source>
        <dbReference type="PROSITE" id="PS50111"/>
    </source>
</evidence>
<dbReference type="SMART" id="SM00283">
    <property type="entry name" value="MA"/>
    <property type="match status" value="1"/>
</dbReference>
<sequence>MNSLFMRIFMFFSIILLIIGSVLGVTLYRASAHLVENSMGMQAQSVAERAASLIDTQLYDKLSAGMEQTDYYNELRTQLNDMREANGLKYLYTLGMREEGGQPVYFYVVDGAPQDVAEDDFSPFGSLEENPYGGMIATFEQEKPSIGELTQDEYGSTLSAYVPIMSADGKLLGLVGADLDATKVYELMEQNRNTMIWMALVIFILSLLLVYLLARYLTGPLVQLKKLIARVGSGDLTVAIDLNRKDEVGQLADAFKTLVEDTRTVISGIRSSSDRLLTAAEAVSSHSLATKKAGVTITDSIQQTAEGAAAQVVRAGEVTHAMEAITSSMQHIAHSAAIVSSVSEATTSSAKNGEEAISAVIQRMDTIHAATSKMTETSAQLEQHSGKIVEIISIMKGIAAQTNLLALNAGIEAARAGEEGRGFAVVASEVRKLATQSQESSEHVETLIAEIVRHTSDLSGQMETSNTEVLAGLSVVQEAGASFSSIHSGIGTINERLHEVSAASEQLSAGSQEVAASIEDMESISRQSASRFEQVADASGLQLASMNEISLSAESLRQLSKELNALIGRFKTEQA</sequence>
<evidence type="ECO:0000259" key="9">
    <source>
        <dbReference type="PROSITE" id="PS50885"/>
    </source>
</evidence>
<evidence type="ECO:0000256" key="6">
    <source>
        <dbReference type="PROSITE-ProRule" id="PRU00284"/>
    </source>
</evidence>
<dbReference type="SMART" id="SM00304">
    <property type="entry name" value="HAMP"/>
    <property type="match status" value="1"/>
</dbReference>
<evidence type="ECO:0000313" key="10">
    <source>
        <dbReference type="EMBL" id="SFE87301.1"/>
    </source>
</evidence>
<dbReference type="InterPro" id="IPR003660">
    <property type="entry name" value="HAMP_dom"/>
</dbReference>
<dbReference type="Pfam" id="PF00672">
    <property type="entry name" value="HAMP"/>
    <property type="match status" value="1"/>
</dbReference>
<comment type="subcellular location">
    <subcellularLocation>
        <location evidence="1">Cell membrane</location>
    </subcellularLocation>
</comment>
<dbReference type="CDD" id="cd06225">
    <property type="entry name" value="HAMP"/>
    <property type="match status" value="1"/>
</dbReference>
<dbReference type="GO" id="GO:0005886">
    <property type="term" value="C:plasma membrane"/>
    <property type="evidence" value="ECO:0007669"/>
    <property type="project" value="UniProtKB-SubCell"/>
</dbReference>
<evidence type="ECO:0000256" key="5">
    <source>
        <dbReference type="ARBA" id="ARBA00029447"/>
    </source>
</evidence>
<dbReference type="Gene3D" id="6.10.340.10">
    <property type="match status" value="1"/>
</dbReference>
<organism evidence="10 11">
    <name type="scientific">Paenibacillus algorifonticola</name>
    <dbReference type="NCBI Taxonomy" id="684063"/>
    <lineage>
        <taxon>Bacteria</taxon>
        <taxon>Bacillati</taxon>
        <taxon>Bacillota</taxon>
        <taxon>Bacilli</taxon>
        <taxon>Bacillales</taxon>
        <taxon>Paenibacillaceae</taxon>
        <taxon>Paenibacillus</taxon>
    </lineage>
</organism>
<keyword evidence="7" id="KW-0812">Transmembrane</keyword>
<evidence type="ECO:0000256" key="4">
    <source>
        <dbReference type="ARBA" id="ARBA00023224"/>
    </source>
</evidence>
<dbReference type="Proteomes" id="UP000183410">
    <property type="component" value="Unassembled WGS sequence"/>
</dbReference>
<keyword evidence="7" id="KW-1133">Transmembrane helix</keyword>
<evidence type="ECO:0000256" key="1">
    <source>
        <dbReference type="ARBA" id="ARBA00004236"/>
    </source>
</evidence>
<reference evidence="11" key="1">
    <citation type="submission" date="2016-10" db="EMBL/GenBank/DDBJ databases">
        <authorList>
            <person name="Varghese N."/>
            <person name="Submissions S."/>
        </authorList>
    </citation>
    <scope>NUCLEOTIDE SEQUENCE [LARGE SCALE GENOMIC DNA]</scope>
    <source>
        <strain evidence="11">CGMCC 1.10223</strain>
    </source>
</reference>
<dbReference type="CDD" id="cd11386">
    <property type="entry name" value="MCP_signal"/>
    <property type="match status" value="1"/>
</dbReference>
<dbReference type="InterPro" id="IPR004089">
    <property type="entry name" value="MCPsignal_dom"/>
</dbReference>
<evidence type="ECO:0000256" key="2">
    <source>
        <dbReference type="ARBA" id="ARBA00022475"/>
    </source>
</evidence>
<gene>
    <name evidence="10" type="ORF">SAMN04487969_108154</name>
</gene>
<name>A0A1I2E460_9BACL</name>
<evidence type="ECO:0000256" key="7">
    <source>
        <dbReference type="SAM" id="Phobius"/>
    </source>
</evidence>
<dbReference type="AlphaFoldDB" id="A0A1I2E460"/>
<dbReference type="OrthoDB" id="369835at2"/>
<dbReference type="GO" id="GO:0007165">
    <property type="term" value="P:signal transduction"/>
    <property type="evidence" value="ECO:0007669"/>
    <property type="project" value="UniProtKB-KW"/>
</dbReference>
<feature type="domain" description="Methyl-accepting transducer" evidence="8">
    <location>
        <begin position="286"/>
        <end position="522"/>
    </location>
</feature>
<dbReference type="EMBL" id="FONN01000008">
    <property type="protein sequence ID" value="SFE87301.1"/>
    <property type="molecule type" value="Genomic_DNA"/>
</dbReference>
<protein>
    <submittedName>
        <fullName evidence="10">Methyl-accepting chemotaxis protein</fullName>
    </submittedName>
</protein>
<feature type="transmembrane region" description="Helical" evidence="7">
    <location>
        <begin position="195"/>
        <end position="217"/>
    </location>
</feature>
<dbReference type="SUPFAM" id="SSF58104">
    <property type="entry name" value="Methyl-accepting chemotaxis protein (MCP) signaling domain"/>
    <property type="match status" value="1"/>
</dbReference>
<keyword evidence="11" id="KW-1185">Reference proteome</keyword>
<keyword evidence="3 7" id="KW-0472">Membrane</keyword>
<comment type="similarity">
    <text evidence="5">Belongs to the methyl-accepting chemotaxis (MCP) protein family.</text>
</comment>
<dbReference type="PROSITE" id="PS50111">
    <property type="entry name" value="CHEMOTAXIS_TRANSDUC_2"/>
    <property type="match status" value="1"/>
</dbReference>
<accession>A0A1I2E460</accession>
<keyword evidence="2" id="KW-1003">Cell membrane</keyword>
<keyword evidence="4 6" id="KW-0807">Transducer</keyword>
<dbReference type="PANTHER" id="PTHR32089:SF112">
    <property type="entry name" value="LYSOZYME-LIKE PROTEIN-RELATED"/>
    <property type="match status" value="1"/>
</dbReference>